<protein>
    <submittedName>
        <fullName evidence="5">ParB/RepB/Spo0J family partition protein</fullName>
    </submittedName>
</protein>
<evidence type="ECO:0000256" key="3">
    <source>
        <dbReference type="SAM" id="MobiDB-lite"/>
    </source>
</evidence>
<feature type="compositionally biased region" description="Low complexity" evidence="3">
    <location>
        <begin position="91"/>
        <end position="102"/>
    </location>
</feature>
<keyword evidence="2" id="KW-0159">Chromosome partition</keyword>
<evidence type="ECO:0000313" key="6">
    <source>
        <dbReference type="Proteomes" id="UP001597046"/>
    </source>
</evidence>
<dbReference type="Gene3D" id="1.10.10.2830">
    <property type="match status" value="1"/>
</dbReference>
<organism evidence="5 6">
    <name type="scientific">Terrabacter terrigena</name>
    <dbReference type="NCBI Taxonomy" id="574718"/>
    <lineage>
        <taxon>Bacteria</taxon>
        <taxon>Bacillati</taxon>
        <taxon>Actinomycetota</taxon>
        <taxon>Actinomycetes</taxon>
        <taxon>Micrococcales</taxon>
        <taxon>Intrasporangiaceae</taxon>
        <taxon>Terrabacter</taxon>
    </lineage>
</organism>
<comment type="caution">
    <text evidence="5">The sequence shown here is derived from an EMBL/GenBank/DDBJ whole genome shotgun (WGS) entry which is preliminary data.</text>
</comment>
<dbReference type="Proteomes" id="UP001597046">
    <property type="component" value="Unassembled WGS sequence"/>
</dbReference>
<dbReference type="InterPro" id="IPR003115">
    <property type="entry name" value="ParB_N"/>
</dbReference>
<evidence type="ECO:0000256" key="2">
    <source>
        <dbReference type="ARBA" id="ARBA00022829"/>
    </source>
</evidence>
<gene>
    <name evidence="5" type="ORF">ACFQ2V_12020</name>
</gene>
<reference evidence="6" key="1">
    <citation type="journal article" date="2019" name="Int. J. Syst. Evol. Microbiol.">
        <title>The Global Catalogue of Microorganisms (GCM) 10K type strain sequencing project: providing services to taxonomists for standard genome sequencing and annotation.</title>
        <authorList>
            <consortium name="The Broad Institute Genomics Platform"/>
            <consortium name="The Broad Institute Genome Sequencing Center for Infectious Disease"/>
            <person name="Wu L."/>
            <person name="Ma J."/>
        </authorList>
    </citation>
    <scope>NUCLEOTIDE SEQUENCE [LARGE SCALE GENOMIC DNA]</scope>
    <source>
        <strain evidence="6">CCUG 57508</strain>
    </source>
</reference>
<sequence length="359" mass="38098">MTTTTVVAALSWRGPARKAALVLEDVLRGRSTTRIARERALPENVVVLLRDAHGYPSTAALRTAAAQLIHLGQADITVDQSGGRVTPTPSAGRAAKPAAPMPGAGDEDALLLEVLVTDVHPDPDNARENVGDIRELAASIEAAGLLQPLVVRRHQGRLIVVAGHRRLAAVKHLGWQRVQVIVRAGMRPDDVLAAMLIENGQRADLDPVEEARALRRLKAQLGGISDAALGARIGRSQAHVSSRLAILSLPIDEQEMLRAGQMNLGDAVRRGRLASGKVGKPNSTGHPHLGVDHNLGRLARARCIRLGHKSKGRNSVGGVACGECWESVIRADERDQAHARSAQLGHCVTCGTEQQGAPA</sequence>
<dbReference type="InterPro" id="IPR041468">
    <property type="entry name" value="HTH_ParB/Spo0J"/>
</dbReference>
<dbReference type="EMBL" id="JBHTKH010000007">
    <property type="protein sequence ID" value="MFD1055035.1"/>
    <property type="molecule type" value="Genomic_DNA"/>
</dbReference>
<dbReference type="PANTHER" id="PTHR33375:SF1">
    <property type="entry name" value="CHROMOSOME-PARTITIONING PROTEIN PARB-RELATED"/>
    <property type="match status" value="1"/>
</dbReference>
<keyword evidence="6" id="KW-1185">Reference proteome</keyword>
<evidence type="ECO:0000256" key="1">
    <source>
        <dbReference type="ARBA" id="ARBA00006295"/>
    </source>
</evidence>
<dbReference type="SUPFAM" id="SSF110849">
    <property type="entry name" value="ParB/Sulfiredoxin"/>
    <property type="match status" value="1"/>
</dbReference>
<dbReference type="SMART" id="SM00470">
    <property type="entry name" value="ParB"/>
    <property type="match status" value="1"/>
</dbReference>
<dbReference type="Gene3D" id="3.90.1530.30">
    <property type="match status" value="1"/>
</dbReference>
<dbReference type="NCBIfam" id="TIGR00180">
    <property type="entry name" value="parB_part"/>
    <property type="match status" value="1"/>
</dbReference>
<evidence type="ECO:0000259" key="4">
    <source>
        <dbReference type="SMART" id="SM00470"/>
    </source>
</evidence>
<comment type="similarity">
    <text evidence="1">Belongs to the ParB family.</text>
</comment>
<dbReference type="Pfam" id="PF17762">
    <property type="entry name" value="HTH_ParB"/>
    <property type="match status" value="1"/>
</dbReference>
<proteinExistence type="inferred from homology"/>
<dbReference type="InterPro" id="IPR050336">
    <property type="entry name" value="Chromosome_partition/occlusion"/>
</dbReference>
<dbReference type="PANTHER" id="PTHR33375">
    <property type="entry name" value="CHROMOSOME-PARTITIONING PROTEIN PARB-RELATED"/>
    <property type="match status" value="1"/>
</dbReference>
<dbReference type="RefSeq" id="WP_386052939.1">
    <property type="nucleotide sequence ID" value="NZ_JBHTKH010000007.1"/>
</dbReference>
<dbReference type="InterPro" id="IPR004437">
    <property type="entry name" value="ParB/RepB/Spo0J"/>
</dbReference>
<dbReference type="SUPFAM" id="SSF109709">
    <property type="entry name" value="KorB DNA-binding domain-like"/>
    <property type="match status" value="1"/>
</dbReference>
<feature type="domain" description="ParB-like N-terminal" evidence="4">
    <location>
        <begin position="112"/>
        <end position="200"/>
    </location>
</feature>
<name>A0ABW3MWU5_9MICO</name>
<dbReference type="Pfam" id="PF02195">
    <property type="entry name" value="ParB_N"/>
    <property type="match status" value="1"/>
</dbReference>
<dbReference type="InterPro" id="IPR036086">
    <property type="entry name" value="ParB/Sulfiredoxin_sf"/>
</dbReference>
<evidence type="ECO:0000313" key="5">
    <source>
        <dbReference type="EMBL" id="MFD1055035.1"/>
    </source>
</evidence>
<feature type="region of interest" description="Disordered" evidence="3">
    <location>
        <begin position="80"/>
        <end position="102"/>
    </location>
</feature>
<accession>A0ABW3MWU5</accession>